<evidence type="ECO:0000313" key="4">
    <source>
        <dbReference type="Proteomes" id="UP000030765"/>
    </source>
</evidence>
<protein>
    <submittedName>
        <fullName evidence="2 3">Sulfite oxidase</fullName>
    </submittedName>
</protein>
<proteinExistence type="predicted"/>
<name>A0A084VZL9_ANOSI</name>
<evidence type="ECO:0000256" key="1">
    <source>
        <dbReference type="SAM" id="MobiDB-lite"/>
    </source>
</evidence>
<feature type="region of interest" description="Disordered" evidence="1">
    <location>
        <begin position="1"/>
        <end position="69"/>
    </location>
</feature>
<accession>A0A084VZL9</accession>
<dbReference type="Proteomes" id="UP000030765">
    <property type="component" value="Unassembled WGS sequence"/>
</dbReference>
<feature type="compositionally biased region" description="Basic residues" evidence="1">
    <location>
        <begin position="49"/>
        <end position="59"/>
    </location>
</feature>
<reference evidence="3" key="2">
    <citation type="submission" date="2020-05" db="UniProtKB">
        <authorList>
            <consortium name="EnsemblMetazoa"/>
        </authorList>
    </citation>
    <scope>IDENTIFICATION</scope>
</reference>
<feature type="compositionally biased region" description="Polar residues" evidence="1">
    <location>
        <begin position="60"/>
        <end position="69"/>
    </location>
</feature>
<keyword evidence="4" id="KW-1185">Reference proteome</keyword>
<evidence type="ECO:0000313" key="2">
    <source>
        <dbReference type="EMBL" id="KFB43413.1"/>
    </source>
</evidence>
<dbReference type="AlphaFoldDB" id="A0A084VZL9"/>
<dbReference type="EMBL" id="KE525251">
    <property type="protein sequence ID" value="KFB43413.1"/>
    <property type="molecule type" value="Genomic_DNA"/>
</dbReference>
<evidence type="ECO:0000313" key="3">
    <source>
        <dbReference type="EnsemblMetazoa" id="ASIC011211-PA"/>
    </source>
</evidence>
<dbReference type="EnsemblMetazoa" id="ASIC011211-RA">
    <property type="protein sequence ID" value="ASIC011211-PA"/>
    <property type="gene ID" value="ASIC011211"/>
</dbReference>
<reference evidence="2 4" key="1">
    <citation type="journal article" date="2014" name="BMC Genomics">
        <title>Genome sequence of Anopheles sinensis provides insight into genetics basis of mosquito competence for malaria parasites.</title>
        <authorList>
            <person name="Zhou D."/>
            <person name="Zhang D."/>
            <person name="Ding G."/>
            <person name="Shi L."/>
            <person name="Hou Q."/>
            <person name="Ye Y."/>
            <person name="Xu Y."/>
            <person name="Zhou H."/>
            <person name="Xiong C."/>
            <person name="Li S."/>
            <person name="Yu J."/>
            <person name="Hong S."/>
            <person name="Yu X."/>
            <person name="Zou P."/>
            <person name="Chen C."/>
            <person name="Chang X."/>
            <person name="Wang W."/>
            <person name="Lv Y."/>
            <person name="Sun Y."/>
            <person name="Ma L."/>
            <person name="Shen B."/>
            <person name="Zhu C."/>
        </authorList>
    </citation>
    <scope>NUCLEOTIDE SEQUENCE [LARGE SCALE GENOMIC DNA]</scope>
</reference>
<gene>
    <name evidence="2" type="ORF">ZHAS_00011211</name>
</gene>
<dbReference type="EMBL" id="ATLV01018857">
    <property type="status" value="NOT_ANNOTATED_CDS"/>
    <property type="molecule type" value="Genomic_DNA"/>
</dbReference>
<feature type="compositionally biased region" description="Polar residues" evidence="1">
    <location>
        <begin position="1"/>
        <end position="18"/>
    </location>
</feature>
<organism evidence="2">
    <name type="scientific">Anopheles sinensis</name>
    <name type="common">Mosquito</name>
    <dbReference type="NCBI Taxonomy" id="74873"/>
    <lineage>
        <taxon>Eukaryota</taxon>
        <taxon>Metazoa</taxon>
        <taxon>Ecdysozoa</taxon>
        <taxon>Arthropoda</taxon>
        <taxon>Hexapoda</taxon>
        <taxon>Insecta</taxon>
        <taxon>Pterygota</taxon>
        <taxon>Neoptera</taxon>
        <taxon>Endopterygota</taxon>
        <taxon>Diptera</taxon>
        <taxon>Nematocera</taxon>
        <taxon>Culicoidea</taxon>
        <taxon>Culicidae</taxon>
        <taxon>Anophelinae</taxon>
        <taxon>Anopheles</taxon>
    </lineage>
</organism>
<sequence length="154" mass="17563">MSAYNTDRGINSPKNPSNPVLPDVELIDGEVEKYSNNNEEKKQSDGRRDHRARPNRNRSKNPYNQTVGTRSFKFLNSIIANDDDGGGRAEQGDWRNRFPPAFECTCGGTRGARNCKLQLQSRGKIRQYRPSAEQVIVLTSRARMEPRYSPRRAH</sequence>
<feature type="compositionally biased region" description="Basic and acidic residues" evidence="1">
    <location>
        <begin position="30"/>
        <end position="48"/>
    </location>
</feature>
<dbReference type="VEuPathDB" id="VectorBase:ASIC011211"/>